<dbReference type="PANTHER" id="PTHR30143">
    <property type="entry name" value="ACID HYDRATASE"/>
    <property type="match status" value="1"/>
</dbReference>
<evidence type="ECO:0000259" key="2">
    <source>
        <dbReference type="Pfam" id="PF01557"/>
    </source>
</evidence>
<dbReference type="GO" id="GO:0018817">
    <property type="term" value="F:2-oxo-hept-3-ene-1,7-dioate hydratase activity"/>
    <property type="evidence" value="ECO:0007669"/>
    <property type="project" value="InterPro"/>
</dbReference>
<gene>
    <name evidence="3" type="ORF">GGR38_004727</name>
</gene>
<evidence type="ECO:0000313" key="4">
    <source>
        <dbReference type="Proteomes" id="UP000548867"/>
    </source>
</evidence>
<reference evidence="3 4" key="1">
    <citation type="submission" date="2020-08" db="EMBL/GenBank/DDBJ databases">
        <title>Genomic Encyclopedia of Type Strains, Phase IV (KMG-IV): sequencing the most valuable type-strain genomes for metagenomic binning, comparative biology and taxonomic classification.</title>
        <authorList>
            <person name="Goeker M."/>
        </authorList>
    </citation>
    <scope>NUCLEOTIDE SEQUENCE [LARGE SCALE GENOMIC DNA]</scope>
    <source>
        <strain evidence="3 4">DSM 27057</strain>
    </source>
</reference>
<protein>
    <submittedName>
        <fullName evidence="3">2-oxo-hept-3-ene-1,7-dioate hydratase</fullName>
        <ecNumber evidence="3">4.2.1.-</ecNumber>
    </submittedName>
</protein>
<organism evidence="3 4">
    <name type="scientific">Novosphingobium sediminicola</name>
    <dbReference type="NCBI Taxonomy" id="563162"/>
    <lineage>
        <taxon>Bacteria</taxon>
        <taxon>Pseudomonadati</taxon>
        <taxon>Pseudomonadota</taxon>
        <taxon>Alphaproteobacteria</taxon>
        <taxon>Sphingomonadales</taxon>
        <taxon>Sphingomonadaceae</taxon>
        <taxon>Novosphingobium</taxon>
    </lineage>
</organism>
<dbReference type="RefSeq" id="WP_183629321.1">
    <property type="nucleotide sequence ID" value="NZ_JACIDX010000033.1"/>
</dbReference>
<sequence length="268" mass="29265">MPISTEQRRDYAARLDKAERERTPIRQISLAHPDMTMEDGYAIQSAWIDIKLAQGRKVIGRKIGLTSRTMQKAANITEPDYGVLLDDMLFHSGEDIPLDRFVEPRIEVELAFFLKHELRGPGVTLEDVLAATDHVRPALELIDMRIDRVDAATGNTRKALDTIADNAANAGIILGEARFAPDAIDLRRVAAWIERNGIIEESGVAAAVLGHPATGIAWLANKLAPHDIALEPGQIILCGSFTAPIGGVRGDTFAVDYGPLGIITTRFI</sequence>
<proteinExistence type="predicted"/>
<dbReference type="SUPFAM" id="SSF56529">
    <property type="entry name" value="FAH"/>
    <property type="match status" value="1"/>
</dbReference>
<dbReference type="AlphaFoldDB" id="A0A7W6CL31"/>
<dbReference type="GO" id="GO:0005737">
    <property type="term" value="C:cytoplasm"/>
    <property type="evidence" value="ECO:0007669"/>
    <property type="project" value="TreeGrafter"/>
</dbReference>
<name>A0A7W6CL31_9SPHN</name>
<dbReference type="GO" id="GO:0008684">
    <property type="term" value="F:2-oxopent-4-enoate hydratase activity"/>
    <property type="evidence" value="ECO:0007669"/>
    <property type="project" value="TreeGrafter"/>
</dbReference>
<dbReference type="Pfam" id="PF01557">
    <property type="entry name" value="FAA_hydrolase"/>
    <property type="match status" value="1"/>
</dbReference>
<dbReference type="Gene3D" id="3.90.850.10">
    <property type="entry name" value="Fumarylacetoacetase-like, C-terminal domain"/>
    <property type="match status" value="1"/>
</dbReference>
<dbReference type="InterPro" id="IPR011234">
    <property type="entry name" value="Fumarylacetoacetase-like_C"/>
</dbReference>
<dbReference type="EC" id="4.2.1.-" evidence="3"/>
<dbReference type="InterPro" id="IPR036663">
    <property type="entry name" value="Fumarylacetoacetase_C_sf"/>
</dbReference>
<dbReference type="InterPro" id="IPR012690">
    <property type="entry name" value="HpcG"/>
</dbReference>
<keyword evidence="4" id="KW-1185">Reference proteome</keyword>
<feature type="domain" description="Fumarylacetoacetase-like C-terminal" evidence="2">
    <location>
        <begin position="72"/>
        <end position="266"/>
    </location>
</feature>
<dbReference type="InterPro" id="IPR050772">
    <property type="entry name" value="Hydratase-Decarb/MhpD_sf"/>
</dbReference>
<dbReference type="PANTHER" id="PTHR30143:SF0">
    <property type="entry name" value="2-KETO-4-PENTENOATE HYDRATASE"/>
    <property type="match status" value="1"/>
</dbReference>
<evidence type="ECO:0000256" key="1">
    <source>
        <dbReference type="ARBA" id="ARBA00023239"/>
    </source>
</evidence>
<dbReference type="EMBL" id="JACIDX010000033">
    <property type="protein sequence ID" value="MBB3957752.1"/>
    <property type="molecule type" value="Genomic_DNA"/>
</dbReference>
<evidence type="ECO:0000313" key="3">
    <source>
        <dbReference type="EMBL" id="MBB3957752.1"/>
    </source>
</evidence>
<comment type="caution">
    <text evidence="3">The sequence shown here is derived from an EMBL/GenBank/DDBJ whole genome shotgun (WGS) entry which is preliminary data.</text>
</comment>
<accession>A0A7W6CL31</accession>
<dbReference type="Proteomes" id="UP000548867">
    <property type="component" value="Unassembled WGS sequence"/>
</dbReference>
<keyword evidence="1 3" id="KW-0456">Lyase</keyword>
<dbReference type="NCBIfam" id="TIGR02312">
    <property type="entry name" value="HpaH"/>
    <property type="match status" value="1"/>
</dbReference>